<evidence type="ECO:0000259" key="2">
    <source>
        <dbReference type="Pfam" id="PF08239"/>
    </source>
</evidence>
<name>A0ABT7C2I8_9CYAN</name>
<dbReference type="Proteomes" id="UP001232992">
    <property type="component" value="Unassembled WGS sequence"/>
</dbReference>
<dbReference type="Gene3D" id="2.30.30.40">
    <property type="entry name" value="SH3 Domains"/>
    <property type="match status" value="1"/>
</dbReference>
<dbReference type="RefSeq" id="WP_283760290.1">
    <property type="nucleotide sequence ID" value="NZ_JAQOSQ010000043.1"/>
</dbReference>
<dbReference type="EMBL" id="JAQOSQ010000043">
    <property type="protein sequence ID" value="MDJ1185649.1"/>
    <property type="molecule type" value="Genomic_DNA"/>
</dbReference>
<feature type="chain" id="PRO_5046508762" evidence="1">
    <location>
        <begin position="25"/>
        <end position="120"/>
    </location>
</feature>
<evidence type="ECO:0000256" key="1">
    <source>
        <dbReference type="SAM" id="SignalP"/>
    </source>
</evidence>
<comment type="caution">
    <text evidence="3">The sequence shown here is derived from an EMBL/GenBank/DDBJ whole genome shotgun (WGS) entry which is preliminary data.</text>
</comment>
<gene>
    <name evidence="3" type="ORF">PMH09_20920</name>
</gene>
<keyword evidence="4" id="KW-1185">Reference proteome</keyword>
<evidence type="ECO:0000313" key="3">
    <source>
        <dbReference type="EMBL" id="MDJ1185649.1"/>
    </source>
</evidence>
<keyword evidence="1" id="KW-0732">Signal</keyword>
<reference evidence="3 4" key="1">
    <citation type="submission" date="2023-01" db="EMBL/GenBank/DDBJ databases">
        <title>Novel diversity within Roseofilum (Cyanobacteria; Desertifilaceae) from marine benthic mats with descriptions of four novel species.</title>
        <authorList>
            <person name="Wang Y."/>
            <person name="Berthold D.E."/>
            <person name="Hu J."/>
            <person name="Lefler F.W."/>
            <person name="Laughinghouse H.D. IV."/>
        </authorList>
    </citation>
    <scope>NUCLEOTIDE SEQUENCE [LARGE SCALE GENOMIC DNA]</scope>
    <source>
        <strain evidence="3 4">BLCC-M143</strain>
    </source>
</reference>
<accession>A0ABT7C2I8</accession>
<dbReference type="Pfam" id="PF08239">
    <property type="entry name" value="SH3_3"/>
    <property type="match status" value="1"/>
</dbReference>
<evidence type="ECO:0000313" key="4">
    <source>
        <dbReference type="Proteomes" id="UP001232992"/>
    </source>
</evidence>
<dbReference type="InterPro" id="IPR003646">
    <property type="entry name" value="SH3-like_bac-type"/>
</dbReference>
<organism evidence="3 4">
    <name type="scientific">Roseofilum casamattae BLCC-M143</name>
    <dbReference type="NCBI Taxonomy" id="3022442"/>
    <lineage>
        <taxon>Bacteria</taxon>
        <taxon>Bacillati</taxon>
        <taxon>Cyanobacteriota</taxon>
        <taxon>Cyanophyceae</taxon>
        <taxon>Desertifilales</taxon>
        <taxon>Desertifilaceae</taxon>
        <taxon>Roseofilum</taxon>
        <taxon>Roseofilum casamattae</taxon>
    </lineage>
</organism>
<feature type="domain" description="SH3b" evidence="2">
    <location>
        <begin position="48"/>
        <end position="110"/>
    </location>
</feature>
<sequence>MNVKWLILGASAFSLAIFAPPVRAQYPDGAEKTFCVAELRSQDRQARINLRSGPGTNHTNVGYGVPGDLVHILGSRPPEPDASKDSQGFLWYRVGFPHSGAVGWMRSDLLARYCLYDNGD</sequence>
<proteinExistence type="predicted"/>
<feature type="signal peptide" evidence="1">
    <location>
        <begin position="1"/>
        <end position="24"/>
    </location>
</feature>
<protein>
    <submittedName>
        <fullName evidence="3">SH3 domain-containing protein</fullName>
    </submittedName>
</protein>